<comment type="caution">
    <text evidence="1">The sequence shown here is derived from an EMBL/GenBank/DDBJ whole genome shotgun (WGS) entry which is preliminary data.</text>
</comment>
<dbReference type="AlphaFoldDB" id="A0A1B6VN02"/>
<protein>
    <submittedName>
        <fullName evidence="1">Uncharacterized protein</fullName>
    </submittedName>
</protein>
<accession>A0A1B6VN02</accession>
<evidence type="ECO:0000313" key="2">
    <source>
        <dbReference type="Proteomes" id="UP000077786"/>
    </source>
</evidence>
<dbReference type="EMBL" id="LUTU01000005">
    <property type="protein sequence ID" value="OAJ68596.1"/>
    <property type="molecule type" value="Genomic_DNA"/>
</dbReference>
<sequence length="44" mass="4586">MPLQASLTCRSSLMFDLSSVRVGLTPLPAALMCVPDIASPGLKP</sequence>
<reference evidence="1 2" key="1">
    <citation type="submission" date="2016-03" db="EMBL/GenBank/DDBJ databases">
        <title>Draft genome sequence of Gluconobacter cerinus strain CECT 9110.</title>
        <authorList>
            <person name="Sainz F."/>
            <person name="Mas A."/>
            <person name="Torija M.J."/>
        </authorList>
    </citation>
    <scope>NUCLEOTIDE SEQUENCE [LARGE SCALE GENOMIC DNA]</scope>
    <source>
        <strain evidence="1 2">CECT 9110</strain>
    </source>
</reference>
<name>A0A1B6VN02_9PROT</name>
<evidence type="ECO:0000313" key="1">
    <source>
        <dbReference type="EMBL" id="OAJ68596.1"/>
    </source>
</evidence>
<proteinExistence type="predicted"/>
<organism evidence="1 2">
    <name type="scientific">Gluconobacter cerinus</name>
    <dbReference type="NCBI Taxonomy" id="38307"/>
    <lineage>
        <taxon>Bacteria</taxon>
        <taxon>Pseudomonadati</taxon>
        <taxon>Pseudomonadota</taxon>
        <taxon>Alphaproteobacteria</taxon>
        <taxon>Acetobacterales</taxon>
        <taxon>Acetobacteraceae</taxon>
        <taxon>Gluconobacter</taxon>
    </lineage>
</organism>
<dbReference type="Proteomes" id="UP000077786">
    <property type="component" value="Unassembled WGS sequence"/>
</dbReference>
<dbReference type="PATRIC" id="fig|38307.3.peg.1339"/>
<gene>
    <name evidence="1" type="ORF">A0123_01304</name>
</gene>